<dbReference type="EMBL" id="KN847043">
    <property type="protein sequence ID" value="KIW27187.1"/>
    <property type="molecule type" value="Genomic_DNA"/>
</dbReference>
<gene>
    <name evidence="3" type="ORF">PV07_06949</name>
</gene>
<feature type="region of interest" description="Disordered" evidence="1">
    <location>
        <begin position="1"/>
        <end position="45"/>
    </location>
</feature>
<dbReference type="Pfam" id="PF12417">
    <property type="entry name" value="DUF3669"/>
    <property type="match status" value="1"/>
</dbReference>
<evidence type="ECO:0000256" key="1">
    <source>
        <dbReference type="SAM" id="MobiDB-lite"/>
    </source>
</evidence>
<dbReference type="RefSeq" id="XP_016247403.1">
    <property type="nucleotide sequence ID" value="XM_016393984.1"/>
</dbReference>
<name>A0A0D2APY4_9EURO</name>
<sequence>MGHPLSCFTGAERGDAPDTAHPASLPPPESVASLQSQDGPKQVGKGQCGTVWALMDLVLKVPNEGKQDQLWNDSCNHRKAEDALHQAPWELTADINIPRWSNWVQPSEATFWNEFRSWFPEDFQPTCGILSTRIHPLPPRVREAIVDLFAPQPIKDNKTNFLALPENHDCLVRLYLGRRAERSASASFRLCNFDLMVNEMEYLQLDTGTWANVMAQTLAILHWRAQIDANDVEFVLGRTPQVDGEPIAPRLESRRCELADFPNIFRSALHQRSMGIWLLDFDQCQPFPDSPAGVKQLQRAFYFNDPYYPRPVSKHPNDMALWETFKATYLQASASLTKSEMPGLFIEAVEEEGRRRGAGGSLFQ</sequence>
<dbReference type="PANTHER" id="PTHR40780:SF2">
    <property type="entry name" value="DUF3669 DOMAIN-CONTAINING PROTEIN"/>
    <property type="match status" value="1"/>
</dbReference>
<keyword evidence="4" id="KW-1185">Reference proteome</keyword>
<dbReference type="PANTHER" id="PTHR40780">
    <property type="entry name" value="DUF3669 DOMAIN-CONTAINING PROTEIN"/>
    <property type="match status" value="1"/>
</dbReference>
<evidence type="ECO:0000313" key="3">
    <source>
        <dbReference type="EMBL" id="KIW27187.1"/>
    </source>
</evidence>
<organism evidence="3 4">
    <name type="scientific">Cladophialophora immunda</name>
    <dbReference type="NCBI Taxonomy" id="569365"/>
    <lineage>
        <taxon>Eukaryota</taxon>
        <taxon>Fungi</taxon>
        <taxon>Dikarya</taxon>
        <taxon>Ascomycota</taxon>
        <taxon>Pezizomycotina</taxon>
        <taxon>Eurotiomycetes</taxon>
        <taxon>Chaetothyriomycetidae</taxon>
        <taxon>Chaetothyriales</taxon>
        <taxon>Herpotrichiellaceae</taxon>
        <taxon>Cladophialophora</taxon>
    </lineage>
</organism>
<dbReference type="VEuPathDB" id="FungiDB:PV07_06949"/>
<dbReference type="InterPro" id="IPR022137">
    <property type="entry name" value="Znf_prot_DUF3669"/>
</dbReference>
<dbReference type="GeneID" id="27346143"/>
<evidence type="ECO:0000259" key="2">
    <source>
        <dbReference type="Pfam" id="PF12417"/>
    </source>
</evidence>
<protein>
    <recommendedName>
        <fullName evidence="2">DUF3669 domain-containing protein</fullName>
    </recommendedName>
</protein>
<accession>A0A0D2APY4</accession>
<reference evidence="3 4" key="1">
    <citation type="submission" date="2015-01" db="EMBL/GenBank/DDBJ databases">
        <title>The Genome Sequence of Cladophialophora immunda CBS83496.</title>
        <authorList>
            <consortium name="The Broad Institute Genomics Platform"/>
            <person name="Cuomo C."/>
            <person name="de Hoog S."/>
            <person name="Gorbushina A."/>
            <person name="Stielow B."/>
            <person name="Teixiera M."/>
            <person name="Abouelleil A."/>
            <person name="Chapman S.B."/>
            <person name="Priest M."/>
            <person name="Young S.K."/>
            <person name="Wortman J."/>
            <person name="Nusbaum C."/>
            <person name="Birren B."/>
        </authorList>
    </citation>
    <scope>NUCLEOTIDE SEQUENCE [LARGE SCALE GENOMIC DNA]</scope>
    <source>
        <strain evidence="3 4">CBS 83496</strain>
    </source>
</reference>
<dbReference type="Proteomes" id="UP000054466">
    <property type="component" value="Unassembled WGS sequence"/>
</dbReference>
<dbReference type="HOGENOM" id="CLU_039531_2_1_1"/>
<proteinExistence type="predicted"/>
<dbReference type="OrthoDB" id="2993351at2759"/>
<feature type="domain" description="DUF3669" evidence="2">
    <location>
        <begin position="276"/>
        <end position="340"/>
    </location>
</feature>
<evidence type="ECO:0000313" key="4">
    <source>
        <dbReference type="Proteomes" id="UP000054466"/>
    </source>
</evidence>
<dbReference type="AlphaFoldDB" id="A0A0D2APY4"/>